<name>A0A1I3ZFQ7_9LACT</name>
<dbReference type="GO" id="GO:0008720">
    <property type="term" value="F:D-lactate dehydrogenase (NAD+) activity"/>
    <property type="evidence" value="ECO:0007669"/>
    <property type="project" value="TreeGrafter"/>
</dbReference>
<comment type="similarity">
    <text evidence="1 3">Belongs to the D-isomer specific 2-hydroxyacid dehydrogenase family.</text>
</comment>
<dbReference type="InterPro" id="IPR029752">
    <property type="entry name" value="D-isomer_DH_CS1"/>
</dbReference>
<accession>A0A1I3ZFQ7</accession>
<dbReference type="PANTHER" id="PTHR43026">
    <property type="entry name" value="2-HYDROXYACID DEHYDROGENASE HOMOLOG 1-RELATED"/>
    <property type="match status" value="1"/>
</dbReference>
<dbReference type="Gene3D" id="3.40.50.720">
    <property type="entry name" value="NAD(P)-binding Rossmann-like Domain"/>
    <property type="match status" value="2"/>
</dbReference>
<feature type="domain" description="D-isomer specific 2-hydroxyacid dehydrogenase catalytic" evidence="4">
    <location>
        <begin position="9"/>
        <end position="332"/>
    </location>
</feature>
<reference evidence="7" key="1">
    <citation type="submission" date="2016-10" db="EMBL/GenBank/DDBJ databases">
        <authorList>
            <person name="Varghese N."/>
            <person name="Submissions S."/>
        </authorList>
    </citation>
    <scope>NUCLEOTIDE SEQUENCE [LARGE SCALE GENOMIC DNA]</scope>
    <source>
        <strain evidence="7">DSM 16108</strain>
    </source>
</reference>
<keyword evidence="7" id="KW-1185">Reference proteome</keyword>
<dbReference type="OrthoDB" id="9805416at2"/>
<dbReference type="SUPFAM" id="SSF51735">
    <property type="entry name" value="NAD(P)-binding Rossmann-fold domains"/>
    <property type="match status" value="1"/>
</dbReference>
<dbReference type="PANTHER" id="PTHR43026:SF1">
    <property type="entry name" value="2-HYDROXYACID DEHYDROGENASE HOMOLOG 1-RELATED"/>
    <property type="match status" value="1"/>
</dbReference>
<dbReference type="GO" id="GO:0051287">
    <property type="term" value="F:NAD binding"/>
    <property type="evidence" value="ECO:0007669"/>
    <property type="project" value="InterPro"/>
</dbReference>
<dbReference type="EMBL" id="FOSJ01000033">
    <property type="protein sequence ID" value="SFK42954.1"/>
    <property type="molecule type" value="Genomic_DNA"/>
</dbReference>
<dbReference type="Pfam" id="PF00389">
    <property type="entry name" value="2-Hacid_dh"/>
    <property type="match status" value="1"/>
</dbReference>
<organism evidence="6 7">
    <name type="scientific">Marinilactibacillus piezotolerans</name>
    <dbReference type="NCBI Taxonomy" id="258723"/>
    <lineage>
        <taxon>Bacteria</taxon>
        <taxon>Bacillati</taxon>
        <taxon>Bacillota</taxon>
        <taxon>Bacilli</taxon>
        <taxon>Lactobacillales</taxon>
        <taxon>Carnobacteriaceae</taxon>
        <taxon>Marinilactibacillus</taxon>
    </lineage>
</organism>
<evidence type="ECO:0000256" key="2">
    <source>
        <dbReference type="ARBA" id="ARBA00023027"/>
    </source>
</evidence>
<dbReference type="STRING" id="258723.GCA_900169305_00891"/>
<feature type="domain" description="D-isomer specific 2-hydroxyacid dehydrogenase NAD-binding" evidence="5">
    <location>
        <begin position="112"/>
        <end position="301"/>
    </location>
</feature>
<evidence type="ECO:0000256" key="1">
    <source>
        <dbReference type="ARBA" id="ARBA00005854"/>
    </source>
</evidence>
<proteinExistence type="inferred from homology"/>
<dbReference type="InterPro" id="IPR006139">
    <property type="entry name" value="D-isomer_2_OHA_DH_cat_dom"/>
</dbReference>
<evidence type="ECO:0000313" key="7">
    <source>
        <dbReference type="Proteomes" id="UP000199589"/>
    </source>
</evidence>
<evidence type="ECO:0000259" key="4">
    <source>
        <dbReference type="Pfam" id="PF00389"/>
    </source>
</evidence>
<keyword evidence="3" id="KW-0560">Oxidoreductase</keyword>
<dbReference type="Proteomes" id="UP000199589">
    <property type="component" value="Unassembled WGS sequence"/>
</dbReference>
<dbReference type="CDD" id="cd12184">
    <property type="entry name" value="HGDH_like"/>
    <property type="match status" value="1"/>
</dbReference>
<dbReference type="RefSeq" id="WP_091898061.1">
    <property type="nucleotide sequence ID" value="NZ_FOSJ01000033.1"/>
</dbReference>
<dbReference type="Pfam" id="PF02826">
    <property type="entry name" value="2-Hacid_dh_C"/>
    <property type="match status" value="1"/>
</dbReference>
<dbReference type="SUPFAM" id="SSF52283">
    <property type="entry name" value="Formate/glycerate dehydrogenase catalytic domain-like"/>
    <property type="match status" value="1"/>
</dbReference>
<dbReference type="PROSITE" id="PS00065">
    <property type="entry name" value="D_2_HYDROXYACID_DH_1"/>
    <property type="match status" value="1"/>
</dbReference>
<dbReference type="AlphaFoldDB" id="A0A1I3ZFQ7"/>
<evidence type="ECO:0000313" key="6">
    <source>
        <dbReference type="EMBL" id="SFK42954.1"/>
    </source>
</evidence>
<dbReference type="InterPro" id="IPR006140">
    <property type="entry name" value="D-isomer_DH_NAD-bd"/>
</dbReference>
<keyword evidence="2" id="KW-0520">NAD</keyword>
<protein>
    <submittedName>
        <fullName evidence="6">D-lactate dehydrogenase</fullName>
    </submittedName>
</protein>
<sequence>MTVKIVCYGVRPNEKEYFEKLNTFHYKLNLVESLLNHDNAEAAMGMDAIILRGNCLADRKNIKNFAEYGVKYLLTRTAGFNHIDLEAAADYNMMVARVPSYSPNAIAELSLTLAMSLLRHTTYTTNRTAKKDFRIDTTMFSKEIRNCTVGIIGVGKIGQTEASLFKSLGANVLGYDVYQSDSAKETVEFKSLDDVLAESDIISVHVPYIPGENDQMINSEFINKMKDKAILINTARGELQDNQALLDAINSNKLDGIATDVFANESSIFFKKYDEDQSLDDPVIQGLVDLYPRVLITPHVGSNTDEALKNMIETSYENLDSLIRQGYSTNDVALPEKTSMTV</sequence>
<dbReference type="InterPro" id="IPR058205">
    <property type="entry name" value="D-LDH-like"/>
</dbReference>
<evidence type="ECO:0000259" key="5">
    <source>
        <dbReference type="Pfam" id="PF02826"/>
    </source>
</evidence>
<gene>
    <name evidence="6" type="ORF">SAMN04488569_103318</name>
</gene>
<dbReference type="InterPro" id="IPR036291">
    <property type="entry name" value="NAD(P)-bd_dom_sf"/>
</dbReference>
<evidence type="ECO:0000256" key="3">
    <source>
        <dbReference type="RuleBase" id="RU003719"/>
    </source>
</evidence>